<sequence length="484" mass="53999">MDSLPVLFFTNSEFGQANIILAVAHEFLLRPSYTVHIASFPSLASSIDTLNQRAKQLASTTTTATFHPINGPSMVDVYNNTPHFVDHFDYHQIGFRGANEAFNNFIPMLMNPWDGPQFVAIYRDCIDIIKKVRPAIVVVDPLFTIGLDACRVLRWPHVLLSPNTTKDLVPQPRLANLWKYPALCTGYPYPVPWYLAPLNIFLTLKIFLILLGNNRIKELREYRNKHGILGPNPFFTSPQGDKTPYLLVTTPGADFPCFVPDNFTLCGPIVRPCAPIAHESPQLAAWLSLRPTVLVNMGSHVACSAAQEREFAEGFGMLLEKRRDVQILWKLQRRGERDESVLACLREAIERDRVRIESWLSVDPICVLMSGQVECMVHHGGSNSYHEAVRAGVPQVVLPTWFDTYDFAHRAEYCGIGVWGSRNSAPAVRGADLGRALIRVLASEESIGMADRAKKVAAQLEGEGRVIACEKIIGLIHGQKDGCE</sequence>
<proteinExistence type="predicted"/>
<comment type="caution">
    <text evidence="1">The sequence shown here is derived from an EMBL/GenBank/DDBJ whole genome shotgun (WGS) entry which is preliminary data.</text>
</comment>
<gene>
    <name evidence="1" type="ORF">N8T08_010397</name>
</gene>
<keyword evidence="2" id="KW-1185">Reference proteome</keyword>
<name>A0ACC3ARR5_9EURO</name>
<accession>A0ACC3ARR5</accession>
<protein>
    <submittedName>
        <fullName evidence="1">Uncharacterized protein</fullName>
    </submittedName>
</protein>
<dbReference type="Proteomes" id="UP001177260">
    <property type="component" value="Unassembled WGS sequence"/>
</dbReference>
<evidence type="ECO:0000313" key="1">
    <source>
        <dbReference type="EMBL" id="KAK1140451.1"/>
    </source>
</evidence>
<reference evidence="1 2" key="1">
    <citation type="journal article" date="2023" name="ACS Omega">
        <title>Identification of the Neoaspergillic Acid Biosynthesis Gene Cluster by Establishing an In Vitro CRISPR-Ribonucleoprotein Genetic System in Aspergillus melleus.</title>
        <authorList>
            <person name="Yuan B."/>
            <person name="Grau M.F."/>
            <person name="Murata R.M."/>
            <person name="Torok T."/>
            <person name="Venkateswaran K."/>
            <person name="Stajich J.E."/>
            <person name="Wang C.C.C."/>
        </authorList>
    </citation>
    <scope>NUCLEOTIDE SEQUENCE [LARGE SCALE GENOMIC DNA]</scope>
    <source>
        <strain evidence="1 2">IMV 1140</strain>
    </source>
</reference>
<evidence type="ECO:0000313" key="2">
    <source>
        <dbReference type="Proteomes" id="UP001177260"/>
    </source>
</evidence>
<organism evidence="1 2">
    <name type="scientific">Aspergillus melleus</name>
    <dbReference type="NCBI Taxonomy" id="138277"/>
    <lineage>
        <taxon>Eukaryota</taxon>
        <taxon>Fungi</taxon>
        <taxon>Dikarya</taxon>
        <taxon>Ascomycota</taxon>
        <taxon>Pezizomycotina</taxon>
        <taxon>Eurotiomycetes</taxon>
        <taxon>Eurotiomycetidae</taxon>
        <taxon>Eurotiales</taxon>
        <taxon>Aspergillaceae</taxon>
        <taxon>Aspergillus</taxon>
        <taxon>Aspergillus subgen. Circumdati</taxon>
    </lineage>
</organism>
<dbReference type="EMBL" id="JAOPJF010000083">
    <property type="protein sequence ID" value="KAK1140451.1"/>
    <property type="molecule type" value="Genomic_DNA"/>
</dbReference>